<evidence type="ECO:0000256" key="5">
    <source>
        <dbReference type="ARBA" id="ARBA00023211"/>
    </source>
</evidence>
<keyword evidence="4" id="KW-0378">Hydrolase</keyword>
<dbReference type="GO" id="GO:0005739">
    <property type="term" value="C:mitochondrion"/>
    <property type="evidence" value="ECO:0007669"/>
    <property type="project" value="TreeGrafter"/>
</dbReference>
<protein>
    <submittedName>
        <fullName evidence="9">AMP_N domain-containing protein</fullName>
    </submittedName>
</protein>
<dbReference type="Pfam" id="PF05195">
    <property type="entry name" value="AMP_N"/>
    <property type="match status" value="1"/>
</dbReference>
<dbReference type="Proteomes" id="UP000274504">
    <property type="component" value="Unassembled WGS sequence"/>
</dbReference>
<evidence type="ECO:0000313" key="9">
    <source>
        <dbReference type="WBParaSite" id="HDID_0000464301-mRNA-1"/>
    </source>
</evidence>
<keyword evidence="3" id="KW-0479">Metal-binding</keyword>
<dbReference type="SUPFAM" id="SSF53092">
    <property type="entry name" value="Creatinase/prolidase N-terminal domain"/>
    <property type="match status" value="1"/>
</dbReference>
<dbReference type="STRING" id="6216.A0A0R3SI78"/>
<dbReference type="EMBL" id="UYSG01001874">
    <property type="protein sequence ID" value="VDL52730.1"/>
    <property type="molecule type" value="Genomic_DNA"/>
</dbReference>
<dbReference type="WBParaSite" id="HDID_0000464301-mRNA-1">
    <property type="protein sequence ID" value="HDID_0000464301-mRNA-1"/>
    <property type="gene ID" value="HDID_0000464301"/>
</dbReference>
<dbReference type="Gene3D" id="3.40.350.10">
    <property type="entry name" value="Creatinase/prolidase N-terminal domain"/>
    <property type="match status" value="1"/>
</dbReference>
<feature type="domain" description="Aminopeptidase P N-terminal" evidence="6">
    <location>
        <begin position="24"/>
        <end position="177"/>
    </location>
</feature>
<evidence type="ECO:0000256" key="1">
    <source>
        <dbReference type="ARBA" id="ARBA00001936"/>
    </source>
</evidence>
<organism evidence="9">
    <name type="scientific">Hymenolepis diminuta</name>
    <name type="common">Rat tapeworm</name>
    <dbReference type="NCBI Taxonomy" id="6216"/>
    <lineage>
        <taxon>Eukaryota</taxon>
        <taxon>Metazoa</taxon>
        <taxon>Spiralia</taxon>
        <taxon>Lophotrochozoa</taxon>
        <taxon>Platyhelminthes</taxon>
        <taxon>Cestoda</taxon>
        <taxon>Eucestoda</taxon>
        <taxon>Cyclophyllidea</taxon>
        <taxon>Hymenolepididae</taxon>
        <taxon>Hymenolepis</taxon>
    </lineage>
</organism>
<proteinExistence type="inferred from homology"/>
<gene>
    <name evidence="7" type="ORF">HDID_LOCUS4641</name>
</gene>
<dbReference type="Pfam" id="PF00557">
    <property type="entry name" value="Peptidase_M24"/>
    <property type="match status" value="1"/>
</dbReference>
<dbReference type="GO" id="GO:0030145">
    <property type="term" value="F:manganese ion binding"/>
    <property type="evidence" value="ECO:0007669"/>
    <property type="project" value="InterPro"/>
</dbReference>
<dbReference type="PANTHER" id="PTHR43226">
    <property type="entry name" value="XAA-PRO AMINOPEPTIDASE 3"/>
    <property type="match status" value="1"/>
</dbReference>
<evidence type="ECO:0000313" key="7">
    <source>
        <dbReference type="EMBL" id="VDL52730.1"/>
    </source>
</evidence>
<sequence>MLTFMFTVRILRSLQRHFSTSVPIPKSEYASRRSELVEKIVQISSSNQSSAHHLVIIPSAEVKYASLHVPYSFRQDSYFRYLTGITEPNAILALEIECKSSDNVAFLPRLFVEERTVHERLWDGPSLGISGATKLTGIKQTLPAQCLSDYLKMVLSNLYSANGFLWFNAPFTIKSGERAPVNRSIFSLVSEHFTESKLSKSHLRNPNPLIDELRVVKSEAELKIMRQAVKNTSIALKKTMASAYSGIREAELSARFQFESALLGSDLGYPAVVAGGNRANIIHYLRNSERVEDGDLVLMDVGCDVEGYTADISRTWPVNGAFSRHQKLLLEILIQVQDECQKAATPDYSLEKLYDVMVRRLAYYLNEEKIIHVSEREFSRVGSAICPHHIGHYLGMDVHDTASISYGRNFESGMVFPLEPGIYFPCDGEKVSVAEEFRGMGLRHEDDYVFTAEGKAEKLSDCVPFAVSDLEALIGSSCKQKTDEFLQCSGLDERE</sequence>
<evidence type="ECO:0000256" key="4">
    <source>
        <dbReference type="ARBA" id="ARBA00022801"/>
    </source>
</evidence>
<dbReference type="GO" id="GO:0070006">
    <property type="term" value="F:metalloaminopeptidase activity"/>
    <property type="evidence" value="ECO:0007669"/>
    <property type="project" value="InterPro"/>
</dbReference>
<evidence type="ECO:0000259" key="6">
    <source>
        <dbReference type="SMART" id="SM01011"/>
    </source>
</evidence>
<dbReference type="AlphaFoldDB" id="A0A0R3SI78"/>
<dbReference type="SUPFAM" id="SSF55920">
    <property type="entry name" value="Creatinase/aminopeptidase"/>
    <property type="match status" value="1"/>
</dbReference>
<dbReference type="PANTHER" id="PTHR43226:SF4">
    <property type="entry name" value="XAA-PRO AMINOPEPTIDASE 3"/>
    <property type="match status" value="1"/>
</dbReference>
<reference evidence="9" key="1">
    <citation type="submission" date="2017-02" db="UniProtKB">
        <authorList>
            <consortium name="WormBaseParasite"/>
        </authorList>
    </citation>
    <scope>IDENTIFICATION</scope>
</reference>
<dbReference type="InterPro" id="IPR052433">
    <property type="entry name" value="X-Pro_dipept-like"/>
</dbReference>
<comment type="cofactor">
    <cofactor evidence="1">
        <name>Mn(2+)</name>
        <dbReference type="ChEBI" id="CHEBI:29035"/>
    </cofactor>
</comment>
<name>A0A0R3SI78_HYMDI</name>
<evidence type="ECO:0000256" key="2">
    <source>
        <dbReference type="ARBA" id="ARBA00008766"/>
    </source>
</evidence>
<keyword evidence="5" id="KW-0464">Manganese</keyword>
<dbReference type="SMART" id="SM01011">
    <property type="entry name" value="AMP_N"/>
    <property type="match status" value="1"/>
</dbReference>
<dbReference type="Gene3D" id="3.90.230.10">
    <property type="entry name" value="Creatinase/methionine aminopeptidase superfamily"/>
    <property type="match status" value="1"/>
</dbReference>
<accession>A0A0R3SI78</accession>
<evidence type="ECO:0000256" key="3">
    <source>
        <dbReference type="ARBA" id="ARBA00022723"/>
    </source>
</evidence>
<evidence type="ECO:0000313" key="8">
    <source>
        <dbReference type="Proteomes" id="UP000274504"/>
    </source>
</evidence>
<dbReference type="InterPro" id="IPR000994">
    <property type="entry name" value="Pept_M24"/>
</dbReference>
<reference evidence="7 8" key="2">
    <citation type="submission" date="2018-11" db="EMBL/GenBank/DDBJ databases">
        <authorList>
            <consortium name="Pathogen Informatics"/>
        </authorList>
    </citation>
    <scope>NUCLEOTIDE SEQUENCE [LARGE SCALE GENOMIC DNA]</scope>
</reference>
<dbReference type="InterPro" id="IPR007865">
    <property type="entry name" value="Aminopep_P_N"/>
</dbReference>
<dbReference type="OrthoDB" id="4215474at2759"/>
<dbReference type="InterPro" id="IPR036005">
    <property type="entry name" value="Creatinase/aminopeptidase-like"/>
</dbReference>
<dbReference type="InterPro" id="IPR029149">
    <property type="entry name" value="Creatin/AminoP/Spt16_N"/>
</dbReference>
<dbReference type="GO" id="GO:0006508">
    <property type="term" value="P:proteolysis"/>
    <property type="evidence" value="ECO:0007669"/>
    <property type="project" value="TreeGrafter"/>
</dbReference>
<comment type="similarity">
    <text evidence="2">Belongs to the peptidase M24B family.</text>
</comment>